<organism evidence="2 3">
    <name type="scientific">Candidatus Wolfebacteria bacterium GW2011_GWC1_43_10</name>
    <dbReference type="NCBI Taxonomy" id="1619011"/>
    <lineage>
        <taxon>Bacteria</taxon>
        <taxon>Candidatus Wolfeibacteriota</taxon>
    </lineage>
</organism>
<dbReference type="Proteomes" id="UP000034810">
    <property type="component" value="Unassembled WGS sequence"/>
</dbReference>
<evidence type="ECO:0000256" key="1">
    <source>
        <dbReference type="SAM" id="Phobius"/>
    </source>
</evidence>
<feature type="transmembrane region" description="Helical" evidence="1">
    <location>
        <begin position="53"/>
        <end position="75"/>
    </location>
</feature>
<reference evidence="2 3" key="1">
    <citation type="journal article" date="2015" name="Nature">
        <title>rRNA introns, odd ribosomes, and small enigmatic genomes across a large radiation of phyla.</title>
        <authorList>
            <person name="Brown C.T."/>
            <person name="Hug L.A."/>
            <person name="Thomas B.C."/>
            <person name="Sharon I."/>
            <person name="Castelle C.J."/>
            <person name="Singh A."/>
            <person name="Wilkins M.J."/>
            <person name="Williams K.H."/>
            <person name="Banfield J.F."/>
        </authorList>
    </citation>
    <scope>NUCLEOTIDE SEQUENCE [LARGE SCALE GENOMIC DNA]</scope>
</reference>
<sequence>MVLIFLLKTFYFRIIMFFRHWYVDSFYVIWGWLQGRVRGLEKNLALRLNLRFIFVPLYQEYNVYGYVLGFIFRTLRIFFGGILYLFVFLVALAAYLVWAAVPIFFVYKALVPGSESGSWLKDLIEIKLP</sequence>
<name>A0A0G1EGK4_9BACT</name>
<accession>A0A0G1EGK4</accession>
<gene>
    <name evidence="2" type="ORF">UV58_C0012G0017</name>
</gene>
<comment type="caution">
    <text evidence="2">The sequence shown here is derived from an EMBL/GenBank/DDBJ whole genome shotgun (WGS) entry which is preliminary data.</text>
</comment>
<dbReference type="AlphaFoldDB" id="A0A0G1EGK4"/>
<feature type="transmembrane region" description="Helical" evidence="1">
    <location>
        <begin position="82"/>
        <end position="107"/>
    </location>
</feature>
<keyword evidence="1" id="KW-1133">Transmembrane helix</keyword>
<proteinExistence type="predicted"/>
<evidence type="ECO:0000313" key="2">
    <source>
        <dbReference type="EMBL" id="KKS82171.1"/>
    </source>
</evidence>
<keyword evidence="1" id="KW-0472">Membrane</keyword>
<feature type="transmembrane region" description="Helical" evidence="1">
    <location>
        <begin position="12"/>
        <end position="33"/>
    </location>
</feature>
<keyword evidence="1" id="KW-0812">Transmembrane</keyword>
<protein>
    <submittedName>
        <fullName evidence="2">Uncharacterized protein</fullName>
    </submittedName>
</protein>
<dbReference type="EMBL" id="LCFA01000012">
    <property type="protein sequence ID" value="KKS82171.1"/>
    <property type="molecule type" value="Genomic_DNA"/>
</dbReference>
<evidence type="ECO:0000313" key="3">
    <source>
        <dbReference type="Proteomes" id="UP000034810"/>
    </source>
</evidence>